<dbReference type="GO" id="GO:0003924">
    <property type="term" value="F:GTPase activity"/>
    <property type="evidence" value="ECO:0007669"/>
    <property type="project" value="InterPro"/>
</dbReference>
<protein>
    <recommendedName>
        <fullName evidence="11">GTP-binding protein 10</fullName>
    </recommendedName>
</protein>
<name>A0A913Z1Q4_PATMI</name>
<dbReference type="InterPro" id="IPR006169">
    <property type="entry name" value="GTP1_OBG_dom"/>
</dbReference>
<dbReference type="Gene3D" id="3.40.50.300">
    <property type="entry name" value="P-loop containing nucleotide triphosphate hydrolases"/>
    <property type="match status" value="1"/>
</dbReference>
<organism evidence="9 10">
    <name type="scientific">Patiria miniata</name>
    <name type="common">Bat star</name>
    <name type="synonym">Asterina miniata</name>
    <dbReference type="NCBI Taxonomy" id="46514"/>
    <lineage>
        <taxon>Eukaryota</taxon>
        <taxon>Metazoa</taxon>
        <taxon>Echinodermata</taxon>
        <taxon>Eleutherozoa</taxon>
        <taxon>Asterozoa</taxon>
        <taxon>Asteroidea</taxon>
        <taxon>Valvatacea</taxon>
        <taxon>Valvatida</taxon>
        <taxon>Asterinidae</taxon>
        <taxon>Patiria</taxon>
    </lineage>
</organism>
<reference evidence="9" key="1">
    <citation type="submission" date="2022-11" db="UniProtKB">
        <authorList>
            <consortium name="EnsemblMetazoa"/>
        </authorList>
    </citation>
    <scope>IDENTIFICATION</scope>
</reference>
<dbReference type="AlphaFoldDB" id="A0A913Z1Q4"/>
<dbReference type="Pfam" id="PF01018">
    <property type="entry name" value="GTP1_OBG"/>
    <property type="match status" value="1"/>
</dbReference>
<evidence type="ECO:0000256" key="5">
    <source>
        <dbReference type="ARBA" id="ARBA00023134"/>
    </source>
</evidence>
<keyword evidence="6" id="KW-0539">Nucleus</keyword>
<comment type="subcellular location">
    <subcellularLocation>
        <location evidence="1">Nucleus</location>
        <location evidence="1">Nucleolus</location>
    </subcellularLocation>
</comment>
<dbReference type="InterPro" id="IPR036726">
    <property type="entry name" value="GTP1_OBG_dom_sf"/>
</dbReference>
<comment type="similarity">
    <text evidence="2">Belongs to the TRAFAC class OBG-HflX-like GTPase superfamily. OBG GTPase family.</text>
</comment>
<dbReference type="InterPro" id="IPR027417">
    <property type="entry name" value="P-loop_NTPase"/>
</dbReference>
<sequence length="365" mass="40530">MVIFPCFLRRTLVTKAGRWRSRFIDQVRIYVKGGGGGQGYPSHGGVGGRGGDIYVKASKEATMRDFKTKKRYSAGTGENSRIRALQGSKGSDVTIKVPLGICVTTDEGHNLGDLDQQGQEALVAKGGRGGCHSNNWSGEKGQRRNIKLILKLIADVGLVGFPNAGKSTLLKALSRSQPKIADYPFTTIRPQVGIIGYPDQRQISLADLPGLIEGAHMNYGMGHKFLRHVERTKLLLFMVDVHGFQLSDRHPFRSALETVMLLNQELELYKPELTSKPAILALNKMDMDNAEEYMQHTRQCIQDRNFASIPEELRAKSAIAFEDIIPVSAKEGLGMDLLKQRIRIVIDDYEEKLKEQDQKEKAGHG</sequence>
<feature type="domain" description="OBG-type G" evidence="7">
    <location>
        <begin position="154"/>
        <end position="347"/>
    </location>
</feature>
<keyword evidence="10" id="KW-1185">Reference proteome</keyword>
<dbReference type="Pfam" id="PF01926">
    <property type="entry name" value="MMR_HSR1"/>
    <property type="match status" value="1"/>
</dbReference>
<evidence type="ECO:0000256" key="3">
    <source>
        <dbReference type="ARBA" id="ARBA00022517"/>
    </source>
</evidence>
<dbReference type="InterPro" id="IPR006073">
    <property type="entry name" value="GTP-bd"/>
</dbReference>
<feature type="domain" description="Obg" evidence="8">
    <location>
        <begin position="21"/>
        <end position="153"/>
    </location>
</feature>
<dbReference type="PROSITE" id="PS51710">
    <property type="entry name" value="G_OBG"/>
    <property type="match status" value="1"/>
</dbReference>
<dbReference type="SUPFAM" id="SSF52540">
    <property type="entry name" value="P-loop containing nucleoside triphosphate hydrolases"/>
    <property type="match status" value="1"/>
</dbReference>
<dbReference type="InterPro" id="IPR045086">
    <property type="entry name" value="OBG_GTPase"/>
</dbReference>
<dbReference type="PIRSF" id="PIRSF002401">
    <property type="entry name" value="GTP_bd_Obg/CgtA"/>
    <property type="match status" value="1"/>
</dbReference>
<dbReference type="CDD" id="cd01898">
    <property type="entry name" value="Obg"/>
    <property type="match status" value="1"/>
</dbReference>
<evidence type="ECO:0000256" key="4">
    <source>
        <dbReference type="ARBA" id="ARBA00022741"/>
    </source>
</evidence>
<evidence type="ECO:0008006" key="11">
    <source>
        <dbReference type="Google" id="ProtNLM"/>
    </source>
</evidence>
<dbReference type="GO" id="GO:0000287">
    <property type="term" value="F:magnesium ion binding"/>
    <property type="evidence" value="ECO:0007669"/>
    <property type="project" value="InterPro"/>
</dbReference>
<dbReference type="Gene3D" id="2.70.210.12">
    <property type="entry name" value="GTP1/OBG domain"/>
    <property type="match status" value="1"/>
</dbReference>
<dbReference type="GeneID" id="119719546"/>
<dbReference type="EnsemblMetazoa" id="XM_038189008.1">
    <property type="protein sequence ID" value="XP_038044936.1"/>
    <property type="gene ID" value="LOC119719546"/>
</dbReference>
<dbReference type="RefSeq" id="XP_038044936.1">
    <property type="nucleotide sequence ID" value="XM_038189008.1"/>
</dbReference>
<dbReference type="OrthoDB" id="347018at2759"/>
<dbReference type="GO" id="GO:0005525">
    <property type="term" value="F:GTP binding"/>
    <property type="evidence" value="ECO:0007669"/>
    <property type="project" value="UniProtKB-KW"/>
</dbReference>
<evidence type="ECO:0000256" key="6">
    <source>
        <dbReference type="ARBA" id="ARBA00023242"/>
    </source>
</evidence>
<dbReference type="GO" id="GO:0005730">
    <property type="term" value="C:nucleolus"/>
    <property type="evidence" value="ECO:0007669"/>
    <property type="project" value="UniProtKB-SubCell"/>
</dbReference>
<keyword evidence="4" id="KW-0547">Nucleotide-binding</keyword>
<evidence type="ECO:0000256" key="1">
    <source>
        <dbReference type="ARBA" id="ARBA00004604"/>
    </source>
</evidence>
<keyword evidence="5" id="KW-0342">GTP-binding</keyword>
<keyword evidence="3" id="KW-0690">Ribosome biogenesis</keyword>
<dbReference type="PANTHER" id="PTHR11702">
    <property type="entry name" value="DEVELOPMENTALLY REGULATED GTP-BINDING PROTEIN-RELATED"/>
    <property type="match status" value="1"/>
</dbReference>
<dbReference type="PROSITE" id="PS51883">
    <property type="entry name" value="OBG"/>
    <property type="match status" value="1"/>
</dbReference>
<dbReference type="PRINTS" id="PR00326">
    <property type="entry name" value="GTP1OBG"/>
</dbReference>
<dbReference type="EnsemblMetazoa" id="XM_038189009.1">
    <property type="protein sequence ID" value="XP_038044937.1"/>
    <property type="gene ID" value="LOC119719546"/>
</dbReference>
<dbReference type="InterPro" id="IPR014100">
    <property type="entry name" value="GTP-bd_Obg/CgtA"/>
</dbReference>
<dbReference type="PANTHER" id="PTHR11702:SF43">
    <property type="entry name" value="GTP-BINDING PROTEIN 10"/>
    <property type="match status" value="1"/>
</dbReference>
<dbReference type="SUPFAM" id="SSF82051">
    <property type="entry name" value="Obg GTP-binding protein N-terminal domain"/>
    <property type="match status" value="1"/>
</dbReference>
<evidence type="ECO:0000259" key="8">
    <source>
        <dbReference type="PROSITE" id="PS51883"/>
    </source>
</evidence>
<dbReference type="GO" id="GO:0005739">
    <property type="term" value="C:mitochondrion"/>
    <property type="evidence" value="ECO:0007669"/>
    <property type="project" value="TreeGrafter"/>
</dbReference>
<dbReference type="RefSeq" id="XP_038044937.1">
    <property type="nucleotide sequence ID" value="XM_038189009.1"/>
</dbReference>
<evidence type="ECO:0000256" key="2">
    <source>
        <dbReference type="ARBA" id="ARBA00007699"/>
    </source>
</evidence>
<dbReference type="GO" id="GO:0042254">
    <property type="term" value="P:ribosome biogenesis"/>
    <property type="evidence" value="ECO:0007669"/>
    <property type="project" value="UniProtKB-UniRule"/>
</dbReference>
<evidence type="ECO:0000313" key="10">
    <source>
        <dbReference type="Proteomes" id="UP000887568"/>
    </source>
</evidence>
<dbReference type="InterPro" id="IPR031167">
    <property type="entry name" value="G_OBG"/>
</dbReference>
<evidence type="ECO:0000259" key="7">
    <source>
        <dbReference type="PROSITE" id="PS51710"/>
    </source>
</evidence>
<dbReference type="Proteomes" id="UP000887568">
    <property type="component" value="Unplaced"/>
</dbReference>
<accession>A0A913Z1Q4</accession>
<evidence type="ECO:0000313" key="9">
    <source>
        <dbReference type="EnsemblMetazoa" id="XP_038044936.1"/>
    </source>
</evidence>
<proteinExistence type="inferred from homology"/>
<dbReference type="OMA" id="VFMVDIF"/>